<feature type="compositionally biased region" description="Low complexity" evidence="7">
    <location>
        <begin position="853"/>
        <end position="870"/>
    </location>
</feature>
<accession>A0A507AU09</accession>
<dbReference type="InterPro" id="IPR038096">
    <property type="entry name" value="TEA/ATTS_sf"/>
</dbReference>
<keyword evidence="10" id="KW-1185">Reference proteome</keyword>
<keyword evidence="3" id="KW-0805">Transcription regulation</keyword>
<evidence type="ECO:0000256" key="1">
    <source>
        <dbReference type="ARBA" id="ARBA00004123"/>
    </source>
</evidence>
<evidence type="ECO:0000256" key="4">
    <source>
        <dbReference type="ARBA" id="ARBA00023163"/>
    </source>
</evidence>
<comment type="subcellular location">
    <subcellularLocation>
        <location evidence="1">Nucleus</location>
    </subcellularLocation>
</comment>
<evidence type="ECO:0000256" key="7">
    <source>
        <dbReference type="SAM" id="MobiDB-lite"/>
    </source>
</evidence>
<dbReference type="RefSeq" id="XP_030990102.1">
    <property type="nucleotide sequence ID" value="XM_031132704.1"/>
</dbReference>
<dbReference type="PANTHER" id="PTHR11834:SF0">
    <property type="entry name" value="PROTEIN SCALLOPED"/>
    <property type="match status" value="1"/>
</dbReference>
<dbReference type="InParanoid" id="A0A507AU09"/>
<evidence type="ECO:0000256" key="2">
    <source>
        <dbReference type="ARBA" id="ARBA00008421"/>
    </source>
</evidence>
<feature type="region of interest" description="Disordered" evidence="7">
    <location>
        <begin position="762"/>
        <end position="803"/>
    </location>
</feature>
<dbReference type="Gene3D" id="6.10.20.40">
    <property type="entry name" value="TEA/ATTS domain"/>
    <property type="match status" value="1"/>
</dbReference>
<feature type="region of interest" description="Disordered" evidence="7">
    <location>
        <begin position="937"/>
        <end position="964"/>
    </location>
</feature>
<organism evidence="9 10">
    <name type="scientific">Thyridium curvatum</name>
    <dbReference type="NCBI Taxonomy" id="1093900"/>
    <lineage>
        <taxon>Eukaryota</taxon>
        <taxon>Fungi</taxon>
        <taxon>Dikarya</taxon>
        <taxon>Ascomycota</taxon>
        <taxon>Pezizomycotina</taxon>
        <taxon>Sordariomycetes</taxon>
        <taxon>Sordariomycetidae</taxon>
        <taxon>Thyridiales</taxon>
        <taxon>Thyridiaceae</taxon>
        <taxon>Thyridium</taxon>
    </lineage>
</organism>
<dbReference type="EMBL" id="SKBQ01000079">
    <property type="protein sequence ID" value="TPX08391.1"/>
    <property type="molecule type" value="Genomic_DNA"/>
</dbReference>
<evidence type="ECO:0000256" key="6">
    <source>
        <dbReference type="PROSITE-ProRule" id="PRU00505"/>
    </source>
</evidence>
<gene>
    <name evidence="9" type="ORF">E0L32_010121</name>
</gene>
<name>A0A507AU09_9PEZI</name>
<dbReference type="GO" id="GO:0005634">
    <property type="term" value="C:nucleus"/>
    <property type="evidence" value="ECO:0007669"/>
    <property type="project" value="UniProtKB-SubCell"/>
</dbReference>
<evidence type="ECO:0000313" key="9">
    <source>
        <dbReference type="EMBL" id="TPX08391.1"/>
    </source>
</evidence>
<evidence type="ECO:0000256" key="3">
    <source>
        <dbReference type="ARBA" id="ARBA00023015"/>
    </source>
</evidence>
<feature type="compositionally biased region" description="Polar residues" evidence="7">
    <location>
        <begin position="11"/>
        <end position="20"/>
    </location>
</feature>
<comment type="similarity">
    <text evidence="2">Belongs to the TEC1 family.</text>
</comment>
<feature type="region of interest" description="Disordered" evidence="7">
    <location>
        <begin position="1"/>
        <end position="44"/>
    </location>
</feature>
<dbReference type="PROSITE" id="PS51088">
    <property type="entry name" value="TEA_2"/>
    <property type="match status" value="1"/>
</dbReference>
<evidence type="ECO:0000313" key="10">
    <source>
        <dbReference type="Proteomes" id="UP000319257"/>
    </source>
</evidence>
<dbReference type="GO" id="GO:0000978">
    <property type="term" value="F:RNA polymerase II cis-regulatory region sequence-specific DNA binding"/>
    <property type="evidence" value="ECO:0007669"/>
    <property type="project" value="TreeGrafter"/>
</dbReference>
<protein>
    <recommendedName>
        <fullName evidence="8">TEA domain-containing protein</fullName>
    </recommendedName>
</protein>
<dbReference type="InterPro" id="IPR000818">
    <property type="entry name" value="TEA/ATTS_dom"/>
</dbReference>
<dbReference type="SMART" id="SM00426">
    <property type="entry name" value="TEA"/>
    <property type="match status" value="1"/>
</dbReference>
<keyword evidence="5" id="KW-0539">Nucleus</keyword>
<dbReference type="Pfam" id="PF01285">
    <property type="entry name" value="TEA"/>
    <property type="match status" value="1"/>
</dbReference>
<dbReference type="GeneID" id="41977568"/>
<comment type="caution">
    <text evidence="9">The sequence shown here is derived from an EMBL/GenBank/DDBJ whole genome shotgun (WGS) entry which is preliminary data.</text>
</comment>
<reference evidence="9 10" key="1">
    <citation type="submission" date="2019-06" db="EMBL/GenBank/DDBJ databases">
        <title>Draft genome sequence of the filamentous fungus Phialemoniopsis curvata isolated from diesel fuel.</title>
        <authorList>
            <person name="Varaljay V.A."/>
            <person name="Lyon W.J."/>
            <person name="Crouch A.L."/>
            <person name="Drake C.E."/>
            <person name="Hollomon J.M."/>
            <person name="Nadeau L.J."/>
            <person name="Nunn H.S."/>
            <person name="Stevenson B.S."/>
            <person name="Bojanowski C.L."/>
            <person name="Crookes-Goodson W.J."/>
        </authorList>
    </citation>
    <scope>NUCLEOTIDE SEQUENCE [LARGE SCALE GENOMIC DNA]</scope>
    <source>
        <strain evidence="9 10">D216</strain>
    </source>
</reference>
<dbReference type="AlphaFoldDB" id="A0A507AU09"/>
<sequence>MELPRPVLPSQRYSPNTSTADYYDRRQQVSGPRQPLRESSGNAQPQHLGALTLCSQNLSALTSLPHSIPTPPIVPTQSLDSHYGPGSNLKLRRHQLHLQRRQRHGINPIYLSPQFQAYRKKQAEKDYKTAQIWPDFLEDAFLDALLLIPQMGRRKYTMRGQQHGRNMLISEYLWVAYCISLPPGEKPSKLMRRERKQVSSHIQVLKNFFIHHRCSRKDHFFFPGKEKKDDRRDSIETESFKDNPVLRALSEGRLPDERPNYEYFAQLLASDALVTVRPSLCWILVSNNSVEVEMDGPLRGTGFAPSGEKLNPKLYPHLGLNLKREEWPERGKIIRGTLLQEYARTLSQKEASSVKELSQDWEENFPDLYTPLEEVVQNNLRDILHFHVTLDVQEPDQFPEGSELNSLVEITIEQPALQNHTWKAVTRLARPWQLTRDEKTDPPVVEVTREMGVQYVHRQGCENHARCDCSVTARLRRQQLAVPFPAPEWATMLSHLATFAKHPQVNKSKVKVEYDEKGNRTHASKEPTQMDLVKKIAMFQELWSCPPGSGQWTRRAVILWTFETMHGLDDKGKIINNSVGTTWRFLTAIDPTSQYHQQHALVSGSSQPPVNRDAIMSPGPGYQQHLTAAMNENFGSAWDQQSPLGMPSGHHGSVPYGPGAISILDSLPHGLATPPPSASFHSTYANGLSAAHQHDMNGHLSFMSNPAMDTKSTMMSAPDSLYATAGGVSVYDESPVDCDPSSSFQGWDANSMPAMDTRLQPSWTTNFDFSSQGPPQHGNPSHMWNHGLAPSDAKPNVSSSHWAATVASADDKGDAAAWNGQPQSWMQTVAAGDGSGAAPPTWDDSMPPPSSDATAPQGVPAAGTGAGAPQFHRSHSNQGVRNQLSRSATTGSLAGPRAGQKRGRSDSLDERDEYPLASMPKLSHHVSVANAKYAAAVSAAGTPAPPQGVVDGGADQAGSGGEPW</sequence>
<dbReference type="PANTHER" id="PTHR11834">
    <property type="entry name" value="TRANSCRIPTIONAL ENHANCER FACTOR TEF RELATED"/>
    <property type="match status" value="1"/>
</dbReference>
<dbReference type="OrthoDB" id="10006572at2759"/>
<dbReference type="GO" id="GO:0005667">
    <property type="term" value="C:transcription regulator complex"/>
    <property type="evidence" value="ECO:0007669"/>
    <property type="project" value="TreeGrafter"/>
</dbReference>
<keyword evidence="4" id="KW-0804">Transcription</keyword>
<feature type="region of interest" description="Disordered" evidence="7">
    <location>
        <begin position="829"/>
        <end position="923"/>
    </location>
</feature>
<evidence type="ECO:0000256" key="5">
    <source>
        <dbReference type="ARBA" id="ARBA00023242"/>
    </source>
</evidence>
<dbReference type="STRING" id="1093900.A0A507AU09"/>
<evidence type="ECO:0000259" key="8">
    <source>
        <dbReference type="PROSITE" id="PS51088"/>
    </source>
</evidence>
<feature type="compositionally biased region" description="Polar residues" evidence="7">
    <location>
        <begin position="762"/>
        <end position="774"/>
    </location>
</feature>
<dbReference type="Proteomes" id="UP000319257">
    <property type="component" value="Unassembled WGS sequence"/>
</dbReference>
<feature type="domain" description="TEA" evidence="8">
    <location>
        <begin position="126"/>
        <end position="212"/>
    </location>
</feature>
<feature type="compositionally biased region" description="Polar residues" evidence="7">
    <location>
        <begin position="876"/>
        <end position="892"/>
    </location>
</feature>
<feature type="DNA-binding region" description="TEA" evidence="6">
    <location>
        <begin position="126"/>
        <end position="212"/>
    </location>
</feature>
<dbReference type="InterPro" id="IPR050937">
    <property type="entry name" value="TEC1_TEAD_TF"/>
</dbReference>
<dbReference type="GO" id="GO:0000981">
    <property type="term" value="F:DNA-binding transcription factor activity, RNA polymerase II-specific"/>
    <property type="evidence" value="ECO:0007669"/>
    <property type="project" value="TreeGrafter"/>
</dbReference>
<proteinExistence type="inferred from homology"/>